<dbReference type="AlphaFoldDB" id="A0AAV2I6P4"/>
<reference evidence="4 5" key="1">
    <citation type="submission" date="2024-04" db="EMBL/GenBank/DDBJ databases">
        <authorList>
            <consortium name="Genoscope - CEA"/>
            <person name="William W."/>
        </authorList>
    </citation>
    <scope>NUCLEOTIDE SEQUENCE [LARGE SCALE GENOMIC DNA]</scope>
</reference>
<feature type="domain" description="Transcription factor CBF/NF-Y/archaeal histone" evidence="3">
    <location>
        <begin position="57"/>
        <end position="118"/>
    </location>
</feature>
<proteinExistence type="predicted"/>
<dbReference type="EMBL" id="CAXITT010000369">
    <property type="protein sequence ID" value="CAL1540068.1"/>
    <property type="molecule type" value="Genomic_DNA"/>
</dbReference>
<dbReference type="GO" id="GO:0006261">
    <property type="term" value="P:DNA-templated DNA replication"/>
    <property type="evidence" value="ECO:0007669"/>
    <property type="project" value="TreeGrafter"/>
</dbReference>
<gene>
    <name evidence="4" type="ORF">GSLYS_00013801001</name>
</gene>
<name>A0AAV2I6P4_LYMST</name>
<dbReference type="GO" id="GO:0008622">
    <property type="term" value="C:epsilon DNA polymerase complex"/>
    <property type="evidence" value="ECO:0007669"/>
    <property type="project" value="TreeGrafter"/>
</dbReference>
<sequence length="140" mass="15602">MAGVITDGILQEVETGVEAISNLEYSNDNIIPIEETDIEIQSTEINVGTETHEKLIKLPLSRIRGIIKTDTDVKIASHEAVVTLAKAAELFIQSLAKEAAMRTVRDKRKIVLRKHLDSVFETKDCYSFLEGVLESFEDQA</sequence>
<organism evidence="4 5">
    <name type="scientific">Lymnaea stagnalis</name>
    <name type="common">Great pond snail</name>
    <name type="synonym">Helix stagnalis</name>
    <dbReference type="NCBI Taxonomy" id="6523"/>
    <lineage>
        <taxon>Eukaryota</taxon>
        <taxon>Metazoa</taxon>
        <taxon>Spiralia</taxon>
        <taxon>Lophotrochozoa</taxon>
        <taxon>Mollusca</taxon>
        <taxon>Gastropoda</taxon>
        <taxon>Heterobranchia</taxon>
        <taxon>Euthyneura</taxon>
        <taxon>Panpulmonata</taxon>
        <taxon>Hygrophila</taxon>
        <taxon>Lymnaeoidea</taxon>
        <taxon>Lymnaeidae</taxon>
        <taxon>Lymnaea</taxon>
    </lineage>
</organism>
<dbReference type="GO" id="GO:0046982">
    <property type="term" value="F:protein heterodimerization activity"/>
    <property type="evidence" value="ECO:0007669"/>
    <property type="project" value="InterPro"/>
</dbReference>
<dbReference type="Proteomes" id="UP001497497">
    <property type="component" value="Unassembled WGS sequence"/>
</dbReference>
<dbReference type="PANTHER" id="PTHR10252">
    <property type="entry name" value="HISTONE-LIKE TRANSCRIPTION FACTOR CCAAT-RELATED"/>
    <property type="match status" value="1"/>
</dbReference>
<evidence type="ECO:0000313" key="4">
    <source>
        <dbReference type="EMBL" id="CAL1540068.1"/>
    </source>
</evidence>
<dbReference type="InterPro" id="IPR003958">
    <property type="entry name" value="CBFA_NFYB_domain"/>
</dbReference>
<dbReference type="CDD" id="cd22929">
    <property type="entry name" value="HFD_POLE4-like"/>
    <property type="match status" value="1"/>
</dbReference>
<accession>A0AAV2I6P4</accession>
<keyword evidence="5" id="KW-1185">Reference proteome</keyword>
<dbReference type="Pfam" id="PF00808">
    <property type="entry name" value="CBFD_NFYB_HMF"/>
    <property type="match status" value="1"/>
</dbReference>
<keyword evidence="2" id="KW-0539">Nucleus</keyword>
<evidence type="ECO:0000256" key="1">
    <source>
        <dbReference type="ARBA" id="ARBA00004123"/>
    </source>
</evidence>
<protein>
    <recommendedName>
        <fullName evidence="3">Transcription factor CBF/NF-Y/archaeal histone domain-containing protein</fullName>
    </recommendedName>
</protein>
<evidence type="ECO:0000259" key="3">
    <source>
        <dbReference type="Pfam" id="PF00808"/>
    </source>
</evidence>
<comment type="subcellular location">
    <subcellularLocation>
        <location evidence="1">Nucleus</location>
    </subcellularLocation>
</comment>
<dbReference type="PANTHER" id="PTHR10252:SF79">
    <property type="entry name" value="DNA POLYMERASE EPSILON SUBUNIT 4"/>
    <property type="match status" value="1"/>
</dbReference>
<evidence type="ECO:0000256" key="2">
    <source>
        <dbReference type="ARBA" id="ARBA00023242"/>
    </source>
</evidence>
<dbReference type="InterPro" id="IPR009072">
    <property type="entry name" value="Histone-fold"/>
</dbReference>
<dbReference type="SUPFAM" id="SSF47113">
    <property type="entry name" value="Histone-fold"/>
    <property type="match status" value="1"/>
</dbReference>
<evidence type="ECO:0000313" key="5">
    <source>
        <dbReference type="Proteomes" id="UP001497497"/>
    </source>
</evidence>
<dbReference type="Gene3D" id="1.10.20.10">
    <property type="entry name" value="Histone, subunit A"/>
    <property type="match status" value="1"/>
</dbReference>
<dbReference type="InterPro" id="IPR050568">
    <property type="entry name" value="Transcr_DNA_Rep_Reg"/>
</dbReference>
<comment type="caution">
    <text evidence="4">The sequence shown here is derived from an EMBL/GenBank/DDBJ whole genome shotgun (WGS) entry which is preliminary data.</text>
</comment>